<feature type="transmembrane region" description="Helical" evidence="6">
    <location>
        <begin position="337"/>
        <end position="354"/>
    </location>
</feature>
<dbReference type="PANTHER" id="PTHR30619">
    <property type="entry name" value="DNA INTERNALIZATION/COMPETENCE PROTEIN COMEC/REC2"/>
    <property type="match status" value="1"/>
</dbReference>
<evidence type="ECO:0000256" key="4">
    <source>
        <dbReference type="ARBA" id="ARBA00022989"/>
    </source>
</evidence>
<feature type="transmembrane region" description="Helical" evidence="6">
    <location>
        <begin position="296"/>
        <end position="316"/>
    </location>
</feature>
<dbReference type="SMART" id="SM00849">
    <property type="entry name" value="Lactamase_B"/>
    <property type="match status" value="1"/>
</dbReference>
<dbReference type="Pfam" id="PF03772">
    <property type="entry name" value="Competence"/>
    <property type="match status" value="1"/>
</dbReference>
<dbReference type="InterPro" id="IPR004477">
    <property type="entry name" value="ComEC_N"/>
</dbReference>
<evidence type="ECO:0000256" key="2">
    <source>
        <dbReference type="ARBA" id="ARBA00022475"/>
    </source>
</evidence>
<feature type="transmembrane region" description="Helical" evidence="6">
    <location>
        <begin position="390"/>
        <end position="409"/>
    </location>
</feature>
<evidence type="ECO:0000256" key="1">
    <source>
        <dbReference type="ARBA" id="ARBA00004651"/>
    </source>
</evidence>
<evidence type="ECO:0000256" key="5">
    <source>
        <dbReference type="ARBA" id="ARBA00023136"/>
    </source>
</evidence>
<sequence>MFAGWRKDRAAGPEAPAPAVAPFGLAVAAALALGVLVVMRLAELPATGWLVLFCIAGTAAWLCPRPRWLRPAGALAFGFGWAALAGQHALDTRLPPELAGMDLRLTVTLAGLPDVRPGLTRLDARVIAGEGEAAVLAGRRLRLSWYGRAPEFAPGEQWALTVRLRRPRGVLNPGGFDFERRALERRLAATGYVRAPQSAQRLREAGGLDAWRAGMATRIDAAGDSPSLRFVRALALGDTRGLGERDWEVLRATGLSHLLAISGFHVGVVAGFAALLARALYWLWPPLGLRLPRPQGAAVLALCAAVGYAAAAGFALPTLRATLMIAAALLARLLRRAHSTAQSLALALIALLLADPLAVLGAGFWLSFLGVAWLLWCLPRDGDAGYLRALVNAQGVAALGLLPLTVWFFGQASLAGPLVNLAGIPWITLLVVPLALLGLLFELLHAGLGLWPWRLAAGAMDLFWPWLERVADLRGALVWLPEPSLAALLLALAGAFWLLLPRGLPAKPLALLLFLPLLWPARERMEPGEFELTMIDVGQGSALLVRTAGHVLLYDAGPAYAGGLDMGEAAVVPALRATGVARLDAVVVSHGDSDHAGGLGAVRRAYAPARVLAPAGWRDGETSPCLADEGWEWDGVRFEFLHPPPHFPYLGNEASCVLRVAGPHGSALLPGDIGVVIEQRLLRERPDLLPADVLVVPHHGSRGSSSAAFVEAVAPRYALYGIGHRNRFDFPRPEVVARYDAVGAERLDSAADGHVRLRVDAQGVRVVERARTARRRFWHEPAG</sequence>
<name>A0A7W7Y162_9GAMM</name>
<feature type="transmembrane region" description="Helical" evidence="6">
    <location>
        <begin position="258"/>
        <end position="284"/>
    </location>
</feature>
<dbReference type="InterPro" id="IPR001279">
    <property type="entry name" value="Metallo-B-lactamas"/>
</dbReference>
<reference evidence="8 9" key="1">
    <citation type="submission" date="2020-08" db="EMBL/GenBank/DDBJ databases">
        <title>Genomic Encyclopedia of Type Strains, Phase IV (KMG-IV): sequencing the most valuable type-strain genomes for metagenomic binning, comparative biology and taxonomic classification.</title>
        <authorList>
            <person name="Goeker M."/>
        </authorList>
    </citation>
    <scope>NUCLEOTIDE SEQUENCE [LARGE SCALE GENOMIC DNA]</scope>
    <source>
        <strain evidence="8 9">DSM 25897</strain>
    </source>
</reference>
<dbReference type="SUPFAM" id="SSF56281">
    <property type="entry name" value="Metallo-hydrolase/oxidoreductase"/>
    <property type="match status" value="1"/>
</dbReference>
<comment type="caution">
    <text evidence="8">The sequence shown here is derived from an EMBL/GenBank/DDBJ whole genome shotgun (WGS) entry which is preliminary data.</text>
</comment>
<feature type="transmembrane region" description="Helical" evidence="6">
    <location>
        <begin position="479"/>
        <end position="500"/>
    </location>
</feature>
<keyword evidence="4 6" id="KW-1133">Transmembrane helix</keyword>
<feature type="transmembrane region" description="Helical" evidence="6">
    <location>
        <begin position="421"/>
        <end position="441"/>
    </location>
</feature>
<gene>
    <name evidence="8" type="ORF">HNQ58_002120</name>
</gene>
<dbReference type="Gene3D" id="3.60.15.10">
    <property type="entry name" value="Ribonuclease Z/Hydroxyacylglutathione hydrolase-like"/>
    <property type="match status" value="1"/>
</dbReference>
<keyword evidence="5 6" id="KW-0472">Membrane</keyword>
<organism evidence="8 9">
    <name type="scientific">Rehaibacterium terrae</name>
    <dbReference type="NCBI Taxonomy" id="1341696"/>
    <lineage>
        <taxon>Bacteria</taxon>
        <taxon>Pseudomonadati</taxon>
        <taxon>Pseudomonadota</taxon>
        <taxon>Gammaproteobacteria</taxon>
        <taxon>Lysobacterales</taxon>
        <taxon>Lysobacteraceae</taxon>
        <taxon>Rehaibacterium</taxon>
    </lineage>
</organism>
<dbReference type="NCBIfam" id="TIGR00361">
    <property type="entry name" value="ComEC_Rec2"/>
    <property type="match status" value="1"/>
</dbReference>
<dbReference type="PANTHER" id="PTHR30619:SF1">
    <property type="entry name" value="RECOMBINATION PROTEIN 2"/>
    <property type="match status" value="1"/>
</dbReference>
<dbReference type="InterPro" id="IPR036866">
    <property type="entry name" value="RibonucZ/Hydroxyglut_hydro"/>
</dbReference>
<feature type="domain" description="Metallo-beta-lactamase" evidence="7">
    <location>
        <begin position="539"/>
        <end position="724"/>
    </location>
</feature>
<evidence type="ECO:0000256" key="3">
    <source>
        <dbReference type="ARBA" id="ARBA00022692"/>
    </source>
</evidence>
<proteinExistence type="predicted"/>
<dbReference type="CDD" id="cd07731">
    <property type="entry name" value="ComA-like_MBL-fold"/>
    <property type="match status" value="1"/>
</dbReference>
<protein>
    <submittedName>
        <fullName evidence="8">Competence protein ComEC</fullName>
    </submittedName>
</protein>
<dbReference type="Proteomes" id="UP000519004">
    <property type="component" value="Unassembled WGS sequence"/>
</dbReference>
<dbReference type="InterPro" id="IPR035681">
    <property type="entry name" value="ComA-like_MBL"/>
</dbReference>
<evidence type="ECO:0000256" key="6">
    <source>
        <dbReference type="SAM" id="Phobius"/>
    </source>
</evidence>
<dbReference type="AlphaFoldDB" id="A0A7W7Y162"/>
<dbReference type="EMBL" id="JACHHX010000016">
    <property type="protein sequence ID" value="MBB5016209.1"/>
    <property type="molecule type" value="Genomic_DNA"/>
</dbReference>
<evidence type="ECO:0000259" key="7">
    <source>
        <dbReference type="SMART" id="SM00849"/>
    </source>
</evidence>
<keyword evidence="3 6" id="KW-0812">Transmembrane</keyword>
<dbReference type="Pfam" id="PF13567">
    <property type="entry name" value="DUF4131"/>
    <property type="match status" value="1"/>
</dbReference>
<dbReference type="InterPro" id="IPR025405">
    <property type="entry name" value="DUF4131"/>
</dbReference>
<dbReference type="Pfam" id="PF00753">
    <property type="entry name" value="Lactamase_B"/>
    <property type="match status" value="1"/>
</dbReference>
<accession>A0A7W7Y162</accession>
<dbReference type="GO" id="GO:0005886">
    <property type="term" value="C:plasma membrane"/>
    <property type="evidence" value="ECO:0007669"/>
    <property type="project" value="UniProtKB-SubCell"/>
</dbReference>
<evidence type="ECO:0000313" key="9">
    <source>
        <dbReference type="Proteomes" id="UP000519004"/>
    </source>
</evidence>
<feature type="transmembrane region" description="Helical" evidence="6">
    <location>
        <begin position="46"/>
        <end position="62"/>
    </location>
</feature>
<dbReference type="InterPro" id="IPR052159">
    <property type="entry name" value="Competence_DNA_uptake"/>
</dbReference>
<dbReference type="NCBIfam" id="TIGR00360">
    <property type="entry name" value="ComEC_N-term"/>
    <property type="match status" value="1"/>
</dbReference>
<feature type="transmembrane region" description="Helical" evidence="6">
    <location>
        <begin position="20"/>
        <end position="39"/>
    </location>
</feature>
<dbReference type="InterPro" id="IPR004797">
    <property type="entry name" value="Competence_ComEC/Rec2"/>
</dbReference>
<keyword evidence="9" id="KW-1185">Reference proteome</keyword>
<evidence type="ECO:0000313" key="8">
    <source>
        <dbReference type="EMBL" id="MBB5016209.1"/>
    </source>
</evidence>
<dbReference type="GO" id="GO:0030420">
    <property type="term" value="P:establishment of competence for transformation"/>
    <property type="evidence" value="ECO:0007669"/>
    <property type="project" value="InterPro"/>
</dbReference>
<feature type="transmembrane region" description="Helical" evidence="6">
    <location>
        <begin position="360"/>
        <end position="378"/>
    </location>
</feature>
<dbReference type="RefSeq" id="WP_343057284.1">
    <property type="nucleotide sequence ID" value="NZ_JACHHX010000016.1"/>
</dbReference>
<comment type="subcellular location">
    <subcellularLocation>
        <location evidence="1">Cell membrane</location>
        <topology evidence="1">Multi-pass membrane protein</topology>
    </subcellularLocation>
</comment>
<keyword evidence="2" id="KW-1003">Cell membrane</keyword>